<dbReference type="AlphaFoldDB" id="A0A4C1ZV10"/>
<dbReference type="Proteomes" id="UP000299102">
    <property type="component" value="Unassembled WGS sequence"/>
</dbReference>
<evidence type="ECO:0000313" key="2">
    <source>
        <dbReference type="EMBL" id="GBP91830.1"/>
    </source>
</evidence>
<feature type="region of interest" description="Disordered" evidence="1">
    <location>
        <begin position="1"/>
        <end position="21"/>
    </location>
</feature>
<proteinExistence type="predicted"/>
<gene>
    <name evidence="2" type="ORF">EVAR_51005_1</name>
</gene>
<sequence>MHVLYGHDTAPRGTAQREGGESPSRVVFNLFTLALSNGIQHVQLHYGLHLKRPSWSRRGVEPYYAYSAPMVSPLGRGVQSVRPITSLRRRVYLPMFGICGRGPLLVPVLIGNLSVSRRTSTGQCPAPAPGLINAAGRSTA</sequence>
<name>A0A4C1ZV10_EUMVA</name>
<dbReference type="EMBL" id="BGZK01002213">
    <property type="protein sequence ID" value="GBP91830.1"/>
    <property type="molecule type" value="Genomic_DNA"/>
</dbReference>
<organism evidence="2 3">
    <name type="scientific">Eumeta variegata</name>
    <name type="common">Bagworm moth</name>
    <name type="synonym">Eumeta japonica</name>
    <dbReference type="NCBI Taxonomy" id="151549"/>
    <lineage>
        <taxon>Eukaryota</taxon>
        <taxon>Metazoa</taxon>
        <taxon>Ecdysozoa</taxon>
        <taxon>Arthropoda</taxon>
        <taxon>Hexapoda</taxon>
        <taxon>Insecta</taxon>
        <taxon>Pterygota</taxon>
        <taxon>Neoptera</taxon>
        <taxon>Endopterygota</taxon>
        <taxon>Lepidoptera</taxon>
        <taxon>Glossata</taxon>
        <taxon>Ditrysia</taxon>
        <taxon>Tineoidea</taxon>
        <taxon>Psychidae</taxon>
        <taxon>Oiketicinae</taxon>
        <taxon>Eumeta</taxon>
    </lineage>
</organism>
<evidence type="ECO:0000256" key="1">
    <source>
        <dbReference type="SAM" id="MobiDB-lite"/>
    </source>
</evidence>
<protein>
    <submittedName>
        <fullName evidence="2">Uncharacterized protein</fullName>
    </submittedName>
</protein>
<keyword evidence="3" id="KW-1185">Reference proteome</keyword>
<evidence type="ECO:0000313" key="3">
    <source>
        <dbReference type="Proteomes" id="UP000299102"/>
    </source>
</evidence>
<accession>A0A4C1ZV10</accession>
<reference evidence="2 3" key="1">
    <citation type="journal article" date="2019" name="Commun. Biol.">
        <title>The bagworm genome reveals a unique fibroin gene that provides high tensile strength.</title>
        <authorList>
            <person name="Kono N."/>
            <person name="Nakamura H."/>
            <person name="Ohtoshi R."/>
            <person name="Tomita M."/>
            <person name="Numata K."/>
            <person name="Arakawa K."/>
        </authorList>
    </citation>
    <scope>NUCLEOTIDE SEQUENCE [LARGE SCALE GENOMIC DNA]</scope>
</reference>
<comment type="caution">
    <text evidence="2">The sequence shown here is derived from an EMBL/GenBank/DDBJ whole genome shotgun (WGS) entry which is preliminary data.</text>
</comment>